<sequence length="415" mass="44306">MVSFRFLHAADIHLDSPLHGLSRYDGLPFEEVRGATRAALDNLVRHAIDERFDFVLIAGDLFDGDWRDMGTGLHFARAMGRLDQAGIPVLLLAGNHDADSIVSRSVPWPRNVTRFGARSAETQTLPNLVVAIHGRSFATAAVTENLVLAYPEAVPGSFNIGMLHTALAGRQGHASYAPCSVEDLRAKRYDYWALGHVHEFEVVCTDPYVVFPGNIQGRTIRETGAKGAVSVTVEDGAVVAVERIELDVLRWAAVDVDCTGAAASDAADLLRPALEAAWAANESRLPVIARLTLVGETPDTGGFLDAAARLRDDARALAAAVSPDLHVEKLKVSVSQPAATAFIGGELSALIGGAQGDQALAALVAEDLDQFLQAARGSLDPPEAGDLRAMAYEARWPELLASASAALRARLSRER</sequence>
<dbReference type="PANTHER" id="PTHR30337">
    <property type="entry name" value="COMPONENT OF ATP-DEPENDENT DSDNA EXONUCLEASE"/>
    <property type="match status" value="1"/>
</dbReference>
<feature type="domain" description="Calcineurin-like phosphoesterase" evidence="2">
    <location>
        <begin position="4"/>
        <end position="199"/>
    </location>
</feature>
<evidence type="ECO:0000313" key="3">
    <source>
        <dbReference type="EMBL" id="MFD1304135.1"/>
    </source>
</evidence>
<evidence type="ECO:0000256" key="1">
    <source>
        <dbReference type="ARBA" id="ARBA00022801"/>
    </source>
</evidence>
<evidence type="ECO:0000313" key="4">
    <source>
        <dbReference type="Proteomes" id="UP001597176"/>
    </source>
</evidence>
<dbReference type="Proteomes" id="UP001597176">
    <property type="component" value="Unassembled WGS sequence"/>
</dbReference>
<dbReference type="InterPro" id="IPR029052">
    <property type="entry name" value="Metallo-depent_PP-like"/>
</dbReference>
<dbReference type="InterPro" id="IPR004843">
    <property type="entry name" value="Calcineurin-like_PHP"/>
</dbReference>
<accession>A0ABW3X5P8</accession>
<keyword evidence="3" id="KW-0269">Exonuclease</keyword>
<protein>
    <submittedName>
        <fullName evidence="3">Exonuclease SbcCD subunit D</fullName>
    </submittedName>
</protein>
<gene>
    <name evidence="3" type="ORF">ACFQ4G_21485</name>
</gene>
<dbReference type="Pfam" id="PF00149">
    <property type="entry name" value="Metallophos"/>
    <property type="match status" value="1"/>
</dbReference>
<dbReference type="PANTHER" id="PTHR30337:SF7">
    <property type="entry name" value="PHOSPHOESTERASE"/>
    <property type="match status" value="1"/>
</dbReference>
<dbReference type="InterPro" id="IPR050535">
    <property type="entry name" value="DNA_Repair-Maintenance_Comp"/>
</dbReference>
<proteinExistence type="predicted"/>
<dbReference type="RefSeq" id="WP_238209071.1">
    <property type="nucleotide sequence ID" value="NZ_JBHTND010000056.1"/>
</dbReference>
<organism evidence="3 4">
    <name type="scientific">Methylobacterium marchantiae</name>
    <dbReference type="NCBI Taxonomy" id="600331"/>
    <lineage>
        <taxon>Bacteria</taxon>
        <taxon>Pseudomonadati</taxon>
        <taxon>Pseudomonadota</taxon>
        <taxon>Alphaproteobacteria</taxon>
        <taxon>Hyphomicrobiales</taxon>
        <taxon>Methylobacteriaceae</taxon>
        <taxon>Methylobacterium</taxon>
    </lineage>
</organism>
<dbReference type="Gene3D" id="3.60.21.10">
    <property type="match status" value="1"/>
</dbReference>
<dbReference type="GO" id="GO:0004527">
    <property type="term" value="F:exonuclease activity"/>
    <property type="evidence" value="ECO:0007669"/>
    <property type="project" value="UniProtKB-KW"/>
</dbReference>
<dbReference type="SUPFAM" id="SSF56300">
    <property type="entry name" value="Metallo-dependent phosphatases"/>
    <property type="match status" value="1"/>
</dbReference>
<keyword evidence="3" id="KW-0540">Nuclease</keyword>
<name>A0ABW3X5P8_9HYPH</name>
<evidence type="ECO:0000259" key="2">
    <source>
        <dbReference type="Pfam" id="PF00149"/>
    </source>
</evidence>
<comment type="caution">
    <text evidence="3">The sequence shown here is derived from an EMBL/GenBank/DDBJ whole genome shotgun (WGS) entry which is preliminary data.</text>
</comment>
<keyword evidence="1" id="KW-0378">Hydrolase</keyword>
<reference evidence="4" key="1">
    <citation type="journal article" date="2019" name="Int. J. Syst. Evol. Microbiol.">
        <title>The Global Catalogue of Microorganisms (GCM) 10K type strain sequencing project: providing services to taxonomists for standard genome sequencing and annotation.</title>
        <authorList>
            <consortium name="The Broad Institute Genomics Platform"/>
            <consortium name="The Broad Institute Genome Sequencing Center for Infectious Disease"/>
            <person name="Wu L."/>
            <person name="Ma J."/>
        </authorList>
    </citation>
    <scope>NUCLEOTIDE SEQUENCE [LARGE SCALE GENOMIC DNA]</scope>
    <source>
        <strain evidence="4">CCUG 56108</strain>
    </source>
</reference>
<dbReference type="EMBL" id="JBHTND010000056">
    <property type="protein sequence ID" value="MFD1304135.1"/>
    <property type="molecule type" value="Genomic_DNA"/>
</dbReference>
<dbReference type="InterPro" id="IPR041796">
    <property type="entry name" value="Mre11_N"/>
</dbReference>
<dbReference type="CDD" id="cd00840">
    <property type="entry name" value="MPP_Mre11_N"/>
    <property type="match status" value="1"/>
</dbReference>
<keyword evidence="4" id="KW-1185">Reference proteome</keyword>